<dbReference type="AlphaFoldDB" id="A0A8S1IU97"/>
<evidence type="ECO:0000256" key="1">
    <source>
        <dbReference type="SAM" id="MobiDB-lite"/>
    </source>
</evidence>
<organism evidence="3 4">
    <name type="scientific">Ostreobium quekettii</name>
    <dbReference type="NCBI Taxonomy" id="121088"/>
    <lineage>
        <taxon>Eukaryota</taxon>
        <taxon>Viridiplantae</taxon>
        <taxon>Chlorophyta</taxon>
        <taxon>core chlorophytes</taxon>
        <taxon>Ulvophyceae</taxon>
        <taxon>TCBD clade</taxon>
        <taxon>Bryopsidales</taxon>
        <taxon>Ostreobineae</taxon>
        <taxon>Ostreobiaceae</taxon>
        <taxon>Ostreobium</taxon>
    </lineage>
</organism>
<feature type="compositionally biased region" description="Pro residues" evidence="1">
    <location>
        <begin position="409"/>
        <end position="423"/>
    </location>
</feature>
<dbReference type="Pfam" id="PF00481">
    <property type="entry name" value="PP2C"/>
    <property type="match status" value="1"/>
</dbReference>
<dbReference type="Proteomes" id="UP000708148">
    <property type="component" value="Unassembled WGS sequence"/>
</dbReference>
<dbReference type="InterPro" id="IPR015655">
    <property type="entry name" value="PP2C"/>
</dbReference>
<reference evidence="3" key="1">
    <citation type="submission" date="2020-12" db="EMBL/GenBank/DDBJ databases">
        <authorList>
            <person name="Iha C."/>
        </authorList>
    </citation>
    <scope>NUCLEOTIDE SEQUENCE</scope>
</reference>
<dbReference type="CDD" id="cd00143">
    <property type="entry name" value="PP2Cc"/>
    <property type="match status" value="1"/>
</dbReference>
<gene>
    <name evidence="3" type="ORF">OSTQU699_LOCUS2632</name>
</gene>
<dbReference type="EMBL" id="CAJHUC010000633">
    <property type="protein sequence ID" value="CAD7697271.1"/>
    <property type="molecule type" value="Genomic_DNA"/>
</dbReference>
<name>A0A8S1IU97_9CHLO</name>
<evidence type="ECO:0000313" key="3">
    <source>
        <dbReference type="EMBL" id="CAD7697271.1"/>
    </source>
</evidence>
<comment type="caution">
    <text evidence="3">The sequence shown here is derived from an EMBL/GenBank/DDBJ whole genome shotgun (WGS) entry which is preliminary data.</text>
</comment>
<dbReference type="OrthoDB" id="10264738at2759"/>
<dbReference type="SMART" id="SM00331">
    <property type="entry name" value="PP2C_SIG"/>
    <property type="match status" value="1"/>
</dbReference>
<dbReference type="SMART" id="SM00332">
    <property type="entry name" value="PP2Cc"/>
    <property type="match status" value="1"/>
</dbReference>
<feature type="region of interest" description="Disordered" evidence="1">
    <location>
        <begin position="405"/>
        <end position="469"/>
    </location>
</feature>
<keyword evidence="4" id="KW-1185">Reference proteome</keyword>
<accession>A0A8S1IU97</accession>
<evidence type="ECO:0000259" key="2">
    <source>
        <dbReference type="PROSITE" id="PS51746"/>
    </source>
</evidence>
<feature type="compositionally biased region" description="Basic and acidic residues" evidence="1">
    <location>
        <begin position="453"/>
        <end position="469"/>
    </location>
</feature>
<feature type="domain" description="PPM-type phosphatase" evidence="2">
    <location>
        <begin position="7"/>
        <end position="291"/>
    </location>
</feature>
<feature type="region of interest" description="Disordered" evidence="1">
    <location>
        <begin position="357"/>
        <end position="393"/>
    </location>
</feature>
<sequence>MLSSLNVRGCPLVRYGKASCAVKNEDVCFLQQDATCKAAGARFSFYCICDGHNGPAAARFVEQTLISEVMDRLPSMQLPKAFQTAEGKKFAAKISEAIIDAFAAIDTIWRSQNIVSGTTVTVAVVVGWLLTVANIGDSLAFLRTAGRVYPMTANHRLASNSSEVSRLKNAGVQVARVSQGLDGPAAEDGTGFGPLRAWPGGLAVGRSLGDIDACPEVVCRPHIKQVVVHSELGARLVVASDGLWDMLKPKKVMSIIKTPTVDRASTKLVSTAKRAGGGVLHDDISVLVLDIVPTSMKDAPAPKHIRKNVAWKCCSSTTDDDRSSLEFVSDIDSLHWYPMLVHTKSAGAAVQRDPANLTVHSGKSYTEDESRGQKTGPRTSVGHPPAANMGANGKRRTMSCYEVITPTSPFEPPAAPTNAPPDLPRYDSAADVNADAHNARERSRKPTGMMDYTSHHFEQPRRLDSAHIG</sequence>
<protein>
    <recommendedName>
        <fullName evidence="2">PPM-type phosphatase domain-containing protein</fullName>
    </recommendedName>
</protein>
<dbReference type="SUPFAM" id="SSF81606">
    <property type="entry name" value="PP2C-like"/>
    <property type="match status" value="1"/>
</dbReference>
<dbReference type="GO" id="GO:0004722">
    <property type="term" value="F:protein serine/threonine phosphatase activity"/>
    <property type="evidence" value="ECO:0007669"/>
    <property type="project" value="InterPro"/>
</dbReference>
<dbReference type="PANTHER" id="PTHR47992">
    <property type="entry name" value="PROTEIN PHOSPHATASE"/>
    <property type="match status" value="1"/>
</dbReference>
<dbReference type="InterPro" id="IPR036457">
    <property type="entry name" value="PPM-type-like_dom_sf"/>
</dbReference>
<dbReference type="Gene3D" id="3.60.40.10">
    <property type="entry name" value="PPM-type phosphatase domain"/>
    <property type="match status" value="1"/>
</dbReference>
<dbReference type="InterPro" id="IPR001932">
    <property type="entry name" value="PPM-type_phosphatase-like_dom"/>
</dbReference>
<evidence type="ECO:0000313" key="4">
    <source>
        <dbReference type="Proteomes" id="UP000708148"/>
    </source>
</evidence>
<dbReference type="PROSITE" id="PS51746">
    <property type="entry name" value="PPM_2"/>
    <property type="match status" value="1"/>
</dbReference>
<proteinExistence type="predicted"/>